<evidence type="ECO:0000313" key="3">
    <source>
        <dbReference type="Proteomes" id="UP000026960"/>
    </source>
</evidence>
<organism evidence="2">
    <name type="scientific">Oryza barthii</name>
    <dbReference type="NCBI Taxonomy" id="65489"/>
    <lineage>
        <taxon>Eukaryota</taxon>
        <taxon>Viridiplantae</taxon>
        <taxon>Streptophyta</taxon>
        <taxon>Embryophyta</taxon>
        <taxon>Tracheophyta</taxon>
        <taxon>Spermatophyta</taxon>
        <taxon>Magnoliopsida</taxon>
        <taxon>Liliopsida</taxon>
        <taxon>Poales</taxon>
        <taxon>Poaceae</taxon>
        <taxon>BOP clade</taxon>
        <taxon>Oryzoideae</taxon>
        <taxon>Oryzeae</taxon>
        <taxon>Oryzinae</taxon>
        <taxon>Oryza</taxon>
    </lineage>
</organism>
<feature type="region of interest" description="Disordered" evidence="1">
    <location>
        <begin position="301"/>
        <end position="330"/>
    </location>
</feature>
<dbReference type="EnsemblPlants" id="OBART09G05340.2">
    <property type="protein sequence ID" value="OBART09G05340.2"/>
    <property type="gene ID" value="OBART09G05340"/>
</dbReference>
<protein>
    <submittedName>
        <fullName evidence="2">Uncharacterized protein</fullName>
    </submittedName>
</protein>
<dbReference type="AlphaFoldDB" id="A0A0D3H562"/>
<reference evidence="2" key="2">
    <citation type="submission" date="2015-03" db="UniProtKB">
        <authorList>
            <consortium name="EnsemblPlants"/>
        </authorList>
    </citation>
    <scope>IDENTIFICATION</scope>
</reference>
<evidence type="ECO:0000313" key="2">
    <source>
        <dbReference type="EnsemblPlants" id="OBART09G05340.2"/>
    </source>
</evidence>
<dbReference type="Gramene" id="OBART09G05340.2">
    <property type="protein sequence ID" value="OBART09G05340.2"/>
    <property type="gene ID" value="OBART09G05340"/>
</dbReference>
<reference evidence="2" key="1">
    <citation type="journal article" date="2009" name="Rice">
        <title>De Novo Next Generation Sequencing of Plant Genomes.</title>
        <authorList>
            <person name="Rounsley S."/>
            <person name="Marri P.R."/>
            <person name="Yu Y."/>
            <person name="He R."/>
            <person name="Sisneros N."/>
            <person name="Goicoechea J.L."/>
            <person name="Lee S.J."/>
            <person name="Angelova A."/>
            <person name="Kudrna D."/>
            <person name="Luo M."/>
            <person name="Affourtit J."/>
            <person name="Desany B."/>
            <person name="Knight J."/>
            <person name="Niazi F."/>
            <person name="Egholm M."/>
            <person name="Wing R.A."/>
        </authorList>
    </citation>
    <scope>NUCLEOTIDE SEQUENCE [LARGE SCALE GENOMIC DNA]</scope>
    <source>
        <strain evidence="2">cv. IRGC 105608</strain>
    </source>
</reference>
<proteinExistence type="predicted"/>
<feature type="region of interest" description="Disordered" evidence="1">
    <location>
        <begin position="350"/>
        <end position="393"/>
    </location>
</feature>
<keyword evidence="3" id="KW-1185">Reference proteome</keyword>
<sequence length="393" mass="43285">MLFFDLPGETGKLEMPVVAASLACNTIKRVSNCGNVTSESQILSNPSRYKNLSLMRNPRHLGTSDIEKLYDKLRYSKFVKEHSSSGIFSSLFQLKSRYGKWDACFFWVKNLPEVIHQQKETSFLKEFRNPGNKFCVTVVLVYPQPPCNLFPDPLPCFMGWDHSAVPISSLDLSSNVVSPGDQIIRMRDEILHTPTDVEGIWKNPLHTAAIAHAPNPATVTVVRAHRKLPSLCAPAQNFAPRGGGREQLCHRASPQSLPPPHSSLLSLLSRHERTTSRWELPLDLRRRRAAEAEVVVICSGPTDSTKAAGEGDDAGERRSLETAETGGSATVRGSLSAAAASRLLRVEGHDRRGRAVDAAGNSSRCRVPTLIYPRRGGDRDDSLDFSPSGRRSP</sequence>
<dbReference type="PaxDb" id="65489-OBART09G05340.2"/>
<dbReference type="Proteomes" id="UP000026960">
    <property type="component" value="Chromosome 9"/>
</dbReference>
<accession>A0A0D3H562</accession>
<dbReference type="HOGENOM" id="CLU_702795_0_0_1"/>
<evidence type="ECO:0000256" key="1">
    <source>
        <dbReference type="SAM" id="MobiDB-lite"/>
    </source>
</evidence>
<name>A0A0D3H562_9ORYZ</name>